<evidence type="ECO:0000313" key="2">
    <source>
        <dbReference type="Proteomes" id="UP001056384"/>
    </source>
</evidence>
<dbReference type="AlphaFoldDB" id="A0A9Q9EKJ2"/>
<dbReference type="Proteomes" id="UP001056384">
    <property type="component" value="Chromosome 4"/>
</dbReference>
<sequence length="132" mass="13477">MKDIQAASNDTLEFQDLDLTLVGSEYFNSSASYSQMAVTKSGQADVDTGDFVLGIFAEPDCSDSARSGSVSTASFNEAGSCARLPSAIRSFSISKASGGSSSDPQGNSTGQIGVALSASMGVLTVMAFSCLM</sequence>
<organism evidence="1 2">
    <name type="scientific">Septoria linicola</name>
    <dbReference type="NCBI Taxonomy" id="215465"/>
    <lineage>
        <taxon>Eukaryota</taxon>
        <taxon>Fungi</taxon>
        <taxon>Dikarya</taxon>
        <taxon>Ascomycota</taxon>
        <taxon>Pezizomycotina</taxon>
        <taxon>Dothideomycetes</taxon>
        <taxon>Dothideomycetidae</taxon>
        <taxon>Mycosphaerellales</taxon>
        <taxon>Mycosphaerellaceae</taxon>
        <taxon>Septoria</taxon>
    </lineage>
</organism>
<keyword evidence="2" id="KW-1185">Reference proteome</keyword>
<protein>
    <submittedName>
        <fullName evidence="1">Uncharacterized protein</fullName>
    </submittedName>
</protein>
<accession>A0A9Q9EKJ2</accession>
<dbReference type="EMBL" id="CP099421">
    <property type="protein sequence ID" value="USW52443.1"/>
    <property type="molecule type" value="Genomic_DNA"/>
</dbReference>
<gene>
    <name evidence="1" type="ORF">Slin15195_G057620</name>
</gene>
<proteinExistence type="predicted"/>
<evidence type="ECO:0000313" key="1">
    <source>
        <dbReference type="EMBL" id="USW52443.1"/>
    </source>
</evidence>
<name>A0A9Q9EKJ2_9PEZI</name>
<reference evidence="1" key="1">
    <citation type="submission" date="2022-06" db="EMBL/GenBank/DDBJ databases">
        <title>Complete genome sequences of two strains of the flax pathogen Septoria linicola.</title>
        <authorList>
            <person name="Lapalu N."/>
            <person name="Simon A."/>
            <person name="Demenou B."/>
            <person name="Paumier D."/>
            <person name="Guillot M.-P."/>
            <person name="Gout L."/>
            <person name="Valade R."/>
        </authorList>
    </citation>
    <scope>NUCLEOTIDE SEQUENCE</scope>
    <source>
        <strain evidence="1">SE15195</strain>
    </source>
</reference>